<dbReference type="EC" id="3.1.21.10" evidence="13 14"/>
<keyword evidence="8 13" id="KW-0460">Magnesium</keyword>
<comment type="function">
    <text evidence="13">Endonuclease that resolves Holliday junction intermediates in genetic recombination. Cleaves mobile four-strand junctions by introducing symmetrical nicks in paired strands. Promotes annealing of linear ssDNA with homologous dsDNA. Required for DNA repair, homologous recombination and chromosome segregation.</text>
</comment>
<name>A0A248TLY9_9BACI</name>
<comment type="catalytic activity">
    <reaction evidence="13">
        <text>Endonucleolytic cleavage at a junction such as a reciprocal single-stranded crossover between two homologous DNA duplexes (Holliday junction).</text>
        <dbReference type="EC" id="3.1.21.10"/>
    </reaction>
</comment>
<dbReference type="AlphaFoldDB" id="A0A248TLY9"/>
<evidence type="ECO:0000256" key="7">
    <source>
        <dbReference type="ARBA" id="ARBA00022801"/>
    </source>
</evidence>
<keyword evidence="5 13" id="KW-0255">Endonuclease</keyword>
<keyword evidence="10 13" id="KW-0234">DNA repair</keyword>
<feature type="site" description="Transition state stabilizer" evidence="13">
    <location>
        <position position="104"/>
    </location>
</feature>
<dbReference type="PIRSF" id="PIRSF037785">
    <property type="entry name" value="RecU"/>
    <property type="match status" value="1"/>
</dbReference>
<sequence length="206" mass="24113">MAFHYPNGRKYVPAEKSTLEKSKRKNPSYGKRGMTLEDDINDSNQYYLDRGIAVIHKKPTPVQIVQVDYPARSAAVIKEAYFKQASTTDYNGIYKGKYIDFEAKETKNTTSFPFNNFHLHQIEHMRNIIKQRGICFVILRFSTTDELFLLEAKELLVFWERMENGGRKSMTKDEVREKGHRIILGFQPRIDYIKILDNIYQLDSST</sequence>
<reference evidence="16 17" key="1">
    <citation type="submission" date="2017-08" db="EMBL/GenBank/DDBJ databases">
        <title>Complete Genome Sequence of Bacillus kochii Oregon-R-modENCODE STRAIN BDGP4, isolated from Drosophila melanogaster gut.</title>
        <authorList>
            <person name="Wan K.H."/>
            <person name="Yu C."/>
            <person name="Park S."/>
            <person name="Hammonds A.S."/>
            <person name="Booth B.W."/>
            <person name="Celniker S.E."/>
        </authorList>
    </citation>
    <scope>NUCLEOTIDE SEQUENCE [LARGE SCALE GENOMIC DNA]</scope>
    <source>
        <strain evidence="16 17">BDGP4</strain>
    </source>
</reference>
<evidence type="ECO:0000256" key="9">
    <source>
        <dbReference type="ARBA" id="ARBA00023172"/>
    </source>
</evidence>
<dbReference type="Proteomes" id="UP000215137">
    <property type="component" value="Chromosome"/>
</dbReference>
<feature type="binding site" evidence="13">
    <location>
        <position position="121"/>
    </location>
    <ligand>
        <name>Mg(2+)</name>
        <dbReference type="ChEBI" id="CHEBI:18420"/>
    </ligand>
</feature>
<feature type="binding site" evidence="13">
    <location>
        <position position="87"/>
    </location>
    <ligand>
        <name>Mg(2+)</name>
        <dbReference type="ChEBI" id="CHEBI:18420"/>
    </ligand>
</feature>
<evidence type="ECO:0000256" key="14">
    <source>
        <dbReference type="NCBIfam" id="TIGR00648"/>
    </source>
</evidence>
<dbReference type="HAMAP" id="MF_00130">
    <property type="entry name" value="RecU"/>
    <property type="match status" value="1"/>
</dbReference>
<dbReference type="InterPro" id="IPR011856">
    <property type="entry name" value="tRNA_endonuc-like_dom_sf"/>
</dbReference>
<dbReference type="GO" id="GO:0006310">
    <property type="term" value="P:DNA recombination"/>
    <property type="evidence" value="ECO:0007669"/>
    <property type="project" value="UniProtKB-UniRule"/>
</dbReference>
<keyword evidence="3 13" id="KW-0540">Nuclease</keyword>
<dbReference type="GO" id="GO:0003676">
    <property type="term" value="F:nucleic acid binding"/>
    <property type="evidence" value="ECO:0007669"/>
    <property type="project" value="InterPro"/>
</dbReference>
<evidence type="ECO:0000313" key="16">
    <source>
        <dbReference type="EMBL" id="ASV69233.1"/>
    </source>
</evidence>
<evidence type="ECO:0000256" key="15">
    <source>
        <dbReference type="SAM" id="MobiDB-lite"/>
    </source>
</evidence>
<evidence type="ECO:0000256" key="11">
    <source>
        <dbReference type="ARBA" id="ARBA00023447"/>
    </source>
</evidence>
<feature type="binding site" evidence="13">
    <location>
        <position position="102"/>
    </location>
    <ligand>
        <name>Mg(2+)</name>
        <dbReference type="ChEBI" id="CHEBI:18420"/>
    </ligand>
</feature>
<dbReference type="EMBL" id="CP022983">
    <property type="protein sequence ID" value="ASV69233.1"/>
    <property type="molecule type" value="Genomic_DNA"/>
</dbReference>
<gene>
    <name evidence="13" type="primary">recU</name>
    <name evidence="16" type="ORF">CKF48_19120</name>
</gene>
<evidence type="ECO:0000256" key="1">
    <source>
        <dbReference type="ARBA" id="ARBA00004496"/>
    </source>
</evidence>
<evidence type="ECO:0000256" key="13">
    <source>
        <dbReference type="HAMAP-Rule" id="MF_00130"/>
    </source>
</evidence>
<accession>A0A248TLY9</accession>
<dbReference type="NCBIfam" id="TIGR00648">
    <property type="entry name" value="recU"/>
    <property type="match status" value="1"/>
</dbReference>
<dbReference type="Pfam" id="PF03838">
    <property type="entry name" value="RecU"/>
    <property type="match status" value="1"/>
</dbReference>
<evidence type="ECO:0000256" key="8">
    <source>
        <dbReference type="ARBA" id="ARBA00022842"/>
    </source>
</evidence>
<dbReference type="InterPro" id="IPR004612">
    <property type="entry name" value="Resolv_RecU"/>
</dbReference>
<dbReference type="CDD" id="cd22354">
    <property type="entry name" value="RecU-like"/>
    <property type="match status" value="1"/>
</dbReference>
<evidence type="ECO:0000256" key="12">
    <source>
        <dbReference type="ARBA" id="ARBA00029523"/>
    </source>
</evidence>
<keyword evidence="7 13" id="KW-0378">Hydrolase</keyword>
<comment type="cofactor">
    <cofactor evidence="13">
        <name>Mg(2+)</name>
        <dbReference type="ChEBI" id="CHEBI:18420"/>
    </cofactor>
    <text evidence="13">Binds 1 Mg(2+) ion per subunit.</text>
</comment>
<dbReference type="OrthoDB" id="9783592at2"/>
<keyword evidence="6 13" id="KW-0227">DNA damage</keyword>
<dbReference type="GO" id="GO:0008821">
    <property type="term" value="F:crossover junction DNA endonuclease activity"/>
    <property type="evidence" value="ECO:0007669"/>
    <property type="project" value="UniProtKB-EC"/>
</dbReference>
<evidence type="ECO:0000256" key="5">
    <source>
        <dbReference type="ARBA" id="ARBA00022759"/>
    </source>
</evidence>
<organism evidence="16 17">
    <name type="scientific">Cytobacillus kochii</name>
    <dbReference type="NCBI Taxonomy" id="859143"/>
    <lineage>
        <taxon>Bacteria</taxon>
        <taxon>Bacillati</taxon>
        <taxon>Bacillota</taxon>
        <taxon>Bacilli</taxon>
        <taxon>Bacillales</taxon>
        <taxon>Bacillaceae</taxon>
        <taxon>Cytobacillus</taxon>
    </lineage>
</organism>
<dbReference type="RefSeq" id="WP_095372797.1">
    <property type="nucleotide sequence ID" value="NZ_CP022983.1"/>
</dbReference>
<evidence type="ECO:0000256" key="3">
    <source>
        <dbReference type="ARBA" id="ARBA00022722"/>
    </source>
</evidence>
<proteinExistence type="inferred from homology"/>
<dbReference type="GO" id="GO:0007059">
    <property type="term" value="P:chromosome segregation"/>
    <property type="evidence" value="ECO:0007669"/>
    <property type="project" value="UniProtKB-UniRule"/>
</dbReference>
<evidence type="ECO:0000256" key="10">
    <source>
        <dbReference type="ARBA" id="ARBA00023204"/>
    </source>
</evidence>
<keyword evidence="17" id="KW-1185">Reference proteome</keyword>
<feature type="region of interest" description="Disordered" evidence="15">
    <location>
        <begin position="14"/>
        <end position="37"/>
    </location>
</feature>
<keyword evidence="4 13" id="KW-0479">Metal-binding</keyword>
<dbReference type="GO" id="GO:0006281">
    <property type="term" value="P:DNA repair"/>
    <property type="evidence" value="ECO:0007669"/>
    <property type="project" value="UniProtKB-UniRule"/>
</dbReference>
<evidence type="ECO:0000256" key="2">
    <source>
        <dbReference type="ARBA" id="ARBA00022490"/>
    </source>
</evidence>
<dbReference type="KEGG" id="bko:CKF48_19120"/>
<dbReference type="SUPFAM" id="SSF52980">
    <property type="entry name" value="Restriction endonuclease-like"/>
    <property type="match status" value="1"/>
</dbReference>
<dbReference type="NCBIfam" id="NF002584">
    <property type="entry name" value="PRK02234.1-5"/>
    <property type="match status" value="1"/>
</dbReference>
<keyword evidence="9 13" id="KW-0233">DNA recombination</keyword>
<dbReference type="InterPro" id="IPR011335">
    <property type="entry name" value="Restrct_endonuc-II-like"/>
</dbReference>
<evidence type="ECO:0000256" key="4">
    <source>
        <dbReference type="ARBA" id="ARBA00022723"/>
    </source>
</evidence>
<comment type="similarity">
    <text evidence="11 13">Belongs to the RecU family.</text>
</comment>
<keyword evidence="2 13" id="KW-0963">Cytoplasm</keyword>
<dbReference type="GO" id="GO:0000287">
    <property type="term" value="F:magnesium ion binding"/>
    <property type="evidence" value="ECO:0007669"/>
    <property type="project" value="UniProtKB-UniRule"/>
</dbReference>
<protein>
    <recommendedName>
        <fullName evidence="12 13">Holliday junction resolvase RecU</fullName>
        <ecNumber evidence="13 14">3.1.21.10</ecNumber>
    </recommendedName>
    <alternativeName>
        <fullName evidence="13">Recombination protein U homolog</fullName>
    </alternativeName>
</protein>
<evidence type="ECO:0000256" key="6">
    <source>
        <dbReference type="ARBA" id="ARBA00022763"/>
    </source>
</evidence>
<comment type="subcellular location">
    <subcellularLocation>
        <location evidence="1 13">Cytoplasm</location>
    </subcellularLocation>
</comment>
<dbReference type="GO" id="GO:0005737">
    <property type="term" value="C:cytoplasm"/>
    <property type="evidence" value="ECO:0007669"/>
    <property type="project" value="UniProtKB-SubCell"/>
</dbReference>
<evidence type="ECO:0000313" key="17">
    <source>
        <dbReference type="Proteomes" id="UP000215137"/>
    </source>
</evidence>
<feature type="binding site" evidence="13">
    <location>
        <position position="89"/>
    </location>
    <ligand>
        <name>Mg(2+)</name>
        <dbReference type="ChEBI" id="CHEBI:18420"/>
    </ligand>
</feature>
<dbReference type="Gene3D" id="3.40.1350.10">
    <property type="match status" value="1"/>
</dbReference>